<evidence type="ECO:0000313" key="2">
    <source>
        <dbReference type="EnsemblPlants" id="cds.novel_model_7154_5bd9a17a.5.5bd9b13d"/>
    </source>
</evidence>
<dbReference type="EnsemblPlants" id="novel_model_7156_5bd9a17a.9.5bd9b13d">
    <property type="protein sequence ID" value="cds.novel_model_7156_5bd9a17a.9.5bd9b13d"/>
    <property type="gene ID" value="novel_gene_3761_5bd9a17a"/>
</dbReference>
<gene>
    <name evidence="2" type="primary">LOC115700584</name>
</gene>
<dbReference type="EnsemblPlants" id="novel_model_7153_5bd9a17a.6.5bd9b13d">
    <property type="protein sequence ID" value="cds.novel_model_7153_5bd9a17a.6.5bd9b13d"/>
    <property type="gene ID" value="novel_gene_3761_5bd9a17a"/>
</dbReference>
<dbReference type="Gramene" id="novel_model_7153_5bd9a17a.6.5bd9b13d">
    <property type="protein sequence ID" value="cds.novel_model_7153_5bd9a17a.6.5bd9b13d"/>
    <property type="gene ID" value="novel_gene_3761_5bd9a17a"/>
</dbReference>
<dbReference type="Gramene" id="novel_model_7154_5bd9a17a.5.5bd9b13d">
    <property type="protein sequence ID" value="cds.novel_model_7154_5bd9a17a.5.5bd9b13d"/>
    <property type="gene ID" value="novel_gene_3761_5bd9a17a"/>
</dbReference>
<evidence type="ECO:0000313" key="3">
    <source>
        <dbReference type="Proteomes" id="UP000596661"/>
    </source>
</evidence>
<dbReference type="Gramene" id="novel_model_7156_5bd9a17a.9.5bd9b13d">
    <property type="protein sequence ID" value="cds.novel_model_7156_5bd9a17a.9.5bd9b13d"/>
    <property type="gene ID" value="novel_gene_3761_5bd9a17a"/>
</dbReference>
<sequence length="63" mass="7279">MKEKICLSVCIHIFLFFFLLREQKNRRTFCVESVKMTVGSSLKNFGVISSSFMYLFLGDFAIG</sequence>
<dbReference type="Proteomes" id="UP000596661">
    <property type="component" value="Unassembled WGS sequence"/>
</dbReference>
<dbReference type="EnsemblPlants" id="novel_model_7154_5bd9a17a.5.5bd9b13d">
    <property type="protein sequence ID" value="cds.novel_model_7154_5bd9a17a.5.5bd9b13d"/>
    <property type="gene ID" value="novel_gene_3761_5bd9a17a"/>
</dbReference>
<proteinExistence type="predicted"/>
<accession>A0A803RAR6</accession>
<dbReference type="EMBL" id="UZAU01000814">
    <property type="status" value="NOT_ANNOTATED_CDS"/>
    <property type="molecule type" value="Genomic_DNA"/>
</dbReference>
<keyword evidence="3" id="KW-1185">Reference proteome</keyword>
<keyword evidence="1" id="KW-1133">Transmembrane helix</keyword>
<keyword evidence="1" id="KW-0472">Membrane</keyword>
<keyword evidence="1" id="KW-0812">Transmembrane</keyword>
<organism evidence="2 3">
    <name type="scientific">Cannabis sativa</name>
    <name type="common">Hemp</name>
    <name type="synonym">Marijuana</name>
    <dbReference type="NCBI Taxonomy" id="3483"/>
    <lineage>
        <taxon>Eukaryota</taxon>
        <taxon>Viridiplantae</taxon>
        <taxon>Streptophyta</taxon>
        <taxon>Embryophyta</taxon>
        <taxon>Tracheophyta</taxon>
        <taxon>Spermatophyta</taxon>
        <taxon>Magnoliopsida</taxon>
        <taxon>eudicotyledons</taxon>
        <taxon>Gunneridae</taxon>
        <taxon>Pentapetalae</taxon>
        <taxon>rosids</taxon>
        <taxon>fabids</taxon>
        <taxon>Rosales</taxon>
        <taxon>Cannabaceae</taxon>
        <taxon>Cannabis</taxon>
    </lineage>
</organism>
<accession>A0A803RAR9</accession>
<feature type="transmembrane region" description="Helical" evidence="1">
    <location>
        <begin position="45"/>
        <end position="62"/>
    </location>
</feature>
<reference evidence="3" key="1">
    <citation type="submission" date="2018-11" db="EMBL/GenBank/DDBJ databases">
        <authorList>
            <person name="Grassa J C."/>
        </authorList>
    </citation>
    <scope>NUCLEOTIDE SEQUENCE [LARGE SCALE GENOMIC DNA]</scope>
</reference>
<reference evidence="2" key="2">
    <citation type="submission" date="2021-03" db="UniProtKB">
        <authorList>
            <consortium name="EnsemblPlants"/>
        </authorList>
    </citation>
    <scope>IDENTIFICATION</scope>
</reference>
<name>A0A803RAR7_CANSA</name>
<accession>A0A803RAR7</accession>
<protein>
    <submittedName>
        <fullName evidence="2">Uncharacterized protein</fullName>
    </submittedName>
</protein>
<dbReference type="AlphaFoldDB" id="A0A803RAR7"/>
<evidence type="ECO:0000256" key="1">
    <source>
        <dbReference type="SAM" id="Phobius"/>
    </source>
</evidence>